<comment type="caution">
    <text evidence="16">The sequence shown here is derived from an EMBL/GenBank/DDBJ whole genome shotgun (WGS) entry which is preliminary data.</text>
</comment>
<comment type="pathway">
    <text evidence="2">Protein modification; protein glycosylation.</text>
</comment>
<keyword evidence="5 12" id="KW-0808">Transferase</keyword>
<feature type="domain" description="Fucosyltransferase C-terminal" evidence="14">
    <location>
        <begin position="336"/>
        <end position="380"/>
    </location>
</feature>
<evidence type="ECO:0000256" key="9">
    <source>
        <dbReference type="ARBA" id="ARBA00023034"/>
    </source>
</evidence>
<gene>
    <name evidence="16" type="ORF">PoB_005263300</name>
</gene>
<keyword evidence="6 12" id="KW-0812">Transmembrane</keyword>
<evidence type="ECO:0000259" key="14">
    <source>
        <dbReference type="Pfam" id="PF00852"/>
    </source>
</evidence>
<dbReference type="Gene3D" id="3.40.50.11660">
    <property type="entry name" value="Glycosyl transferase family 10, C-terminal domain"/>
    <property type="match status" value="1"/>
</dbReference>
<feature type="domain" description="Fucosyltransferase N-terminal" evidence="15">
    <location>
        <begin position="221"/>
        <end position="314"/>
    </location>
</feature>
<keyword evidence="9 12" id="KW-0333">Golgi apparatus</keyword>
<keyword evidence="17" id="KW-1185">Reference proteome</keyword>
<dbReference type="InterPro" id="IPR055270">
    <property type="entry name" value="Glyco_tran_10_C"/>
</dbReference>
<keyword evidence="11" id="KW-0325">Glycoprotein</keyword>
<keyword evidence="10" id="KW-0472">Membrane</keyword>
<evidence type="ECO:0000256" key="7">
    <source>
        <dbReference type="ARBA" id="ARBA00022968"/>
    </source>
</evidence>
<dbReference type="InterPro" id="IPR001503">
    <property type="entry name" value="Glyco_trans_10"/>
</dbReference>
<dbReference type="PANTHER" id="PTHR48438">
    <property type="entry name" value="ALPHA-(1,3)-FUCOSYLTRANSFERASE C-RELATED"/>
    <property type="match status" value="1"/>
</dbReference>
<dbReference type="Pfam" id="PF17039">
    <property type="entry name" value="Glyco_tran_10_N"/>
    <property type="match status" value="1"/>
</dbReference>
<evidence type="ECO:0000313" key="17">
    <source>
        <dbReference type="Proteomes" id="UP000735302"/>
    </source>
</evidence>
<dbReference type="InterPro" id="IPR038577">
    <property type="entry name" value="GT10-like_C_sf"/>
</dbReference>
<dbReference type="Proteomes" id="UP000735302">
    <property type="component" value="Unassembled WGS sequence"/>
</dbReference>
<keyword evidence="8" id="KW-1133">Transmembrane helix</keyword>
<evidence type="ECO:0000256" key="5">
    <source>
        <dbReference type="ARBA" id="ARBA00022679"/>
    </source>
</evidence>
<feature type="compositionally biased region" description="Acidic residues" evidence="13">
    <location>
        <begin position="163"/>
        <end position="174"/>
    </location>
</feature>
<feature type="region of interest" description="Disordered" evidence="13">
    <location>
        <begin position="48"/>
        <end position="174"/>
    </location>
</feature>
<protein>
    <recommendedName>
        <fullName evidence="12">Fucosyltransferase</fullName>
        <ecNumber evidence="12">2.4.1.-</ecNumber>
    </recommendedName>
</protein>
<dbReference type="InterPro" id="IPR031481">
    <property type="entry name" value="Glyco_tran_10_N"/>
</dbReference>
<evidence type="ECO:0000256" key="1">
    <source>
        <dbReference type="ARBA" id="ARBA00004323"/>
    </source>
</evidence>
<evidence type="ECO:0000256" key="11">
    <source>
        <dbReference type="ARBA" id="ARBA00023180"/>
    </source>
</evidence>
<evidence type="ECO:0000256" key="12">
    <source>
        <dbReference type="RuleBase" id="RU003832"/>
    </source>
</evidence>
<comment type="subcellular location">
    <subcellularLocation>
        <location evidence="1">Golgi apparatus membrane</location>
        <topology evidence="1">Single-pass type II membrane protein</topology>
    </subcellularLocation>
    <subcellularLocation>
        <location evidence="12">Golgi apparatus</location>
        <location evidence="12">Golgi stack membrane</location>
        <topology evidence="12">Single-pass type II membrane protein</topology>
    </subcellularLocation>
</comment>
<dbReference type="Pfam" id="PF00852">
    <property type="entry name" value="Glyco_transf_10"/>
    <property type="match status" value="1"/>
</dbReference>
<dbReference type="GO" id="GO:0008417">
    <property type="term" value="F:fucosyltransferase activity"/>
    <property type="evidence" value="ECO:0007669"/>
    <property type="project" value="InterPro"/>
</dbReference>
<dbReference type="EC" id="2.4.1.-" evidence="12"/>
<feature type="compositionally biased region" description="Basic and acidic residues" evidence="13">
    <location>
        <begin position="142"/>
        <end position="162"/>
    </location>
</feature>
<evidence type="ECO:0000256" key="13">
    <source>
        <dbReference type="SAM" id="MobiDB-lite"/>
    </source>
</evidence>
<evidence type="ECO:0000256" key="8">
    <source>
        <dbReference type="ARBA" id="ARBA00022989"/>
    </source>
</evidence>
<reference evidence="16 17" key="1">
    <citation type="journal article" date="2021" name="Elife">
        <title>Chloroplast acquisition without the gene transfer in kleptoplastic sea slugs, Plakobranchus ocellatus.</title>
        <authorList>
            <person name="Maeda T."/>
            <person name="Takahashi S."/>
            <person name="Yoshida T."/>
            <person name="Shimamura S."/>
            <person name="Takaki Y."/>
            <person name="Nagai Y."/>
            <person name="Toyoda A."/>
            <person name="Suzuki Y."/>
            <person name="Arimoto A."/>
            <person name="Ishii H."/>
            <person name="Satoh N."/>
            <person name="Nishiyama T."/>
            <person name="Hasebe M."/>
            <person name="Maruyama T."/>
            <person name="Minagawa J."/>
            <person name="Obokata J."/>
            <person name="Shigenobu S."/>
        </authorList>
    </citation>
    <scope>NUCLEOTIDE SEQUENCE [LARGE SCALE GENOMIC DNA]</scope>
</reference>
<feature type="compositionally biased region" description="Basic and acidic residues" evidence="13">
    <location>
        <begin position="49"/>
        <end position="80"/>
    </location>
</feature>
<accession>A0AAV4C567</accession>
<dbReference type="GO" id="GO:0032580">
    <property type="term" value="C:Golgi cisterna membrane"/>
    <property type="evidence" value="ECO:0007669"/>
    <property type="project" value="UniProtKB-SubCell"/>
</dbReference>
<name>A0AAV4C567_9GAST</name>
<sequence length="401" mass="45674">MFERKENWMLFLGVQKIIDSGLVAKTGFKPESLTPDRLGKVNIINSRSGKFDDEGINNSDKDIGSDDIGDDRADDLKGDFNSDDNMIGNDGGNDGRSDGGSDEVGDDRADDLKDDFNNDDNVTGNDGGNDGRSDDGLDEVGDDRADDLKDDFNNDDNMKDNDDNGYDNEVNETHTDDEDLNYMKEESIEDENERLKTSPYIFHEEEKEIIPQPPKMQGTKVISQWKIDSMYHKSFSRCSYNQCRWDSNNSLADAVLFKASSVRSWKIEPFPRKPGQRWVFYTIDPAIKNYGLDRKDVAGQFNATSTYQLRSDYSRIFGKLRRVPTPKRNFDKIFDGKQKQVAWFVSHCSTWSKREVYIKRMREIIPVDVFGACGNLTCGESPRRKAEDGEVCLPLLSKHYK</sequence>
<proteinExistence type="inferred from homology"/>
<organism evidence="16 17">
    <name type="scientific">Plakobranchus ocellatus</name>
    <dbReference type="NCBI Taxonomy" id="259542"/>
    <lineage>
        <taxon>Eukaryota</taxon>
        <taxon>Metazoa</taxon>
        <taxon>Spiralia</taxon>
        <taxon>Lophotrochozoa</taxon>
        <taxon>Mollusca</taxon>
        <taxon>Gastropoda</taxon>
        <taxon>Heterobranchia</taxon>
        <taxon>Euthyneura</taxon>
        <taxon>Panpulmonata</taxon>
        <taxon>Sacoglossa</taxon>
        <taxon>Placobranchoidea</taxon>
        <taxon>Plakobranchidae</taxon>
        <taxon>Plakobranchus</taxon>
    </lineage>
</organism>
<dbReference type="SUPFAM" id="SSF53756">
    <property type="entry name" value="UDP-Glycosyltransferase/glycogen phosphorylase"/>
    <property type="match status" value="1"/>
</dbReference>
<feature type="compositionally biased region" description="Basic and acidic residues" evidence="13">
    <location>
        <begin position="106"/>
        <end position="116"/>
    </location>
</feature>
<evidence type="ECO:0000256" key="4">
    <source>
        <dbReference type="ARBA" id="ARBA00022676"/>
    </source>
</evidence>
<keyword evidence="7" id="KW-0735">Signal-anchor</keyword>
<keyword evidence="4 12" id="KW-0328">Glycosyltransferase</keyword>
<dbReference type="PANTHER" id="PTHR48438:SF1">
    <property type="entry name" value="ALPHA-(1,3)-FUCOSYLTRANSFERASE C-RELATED"/>
    <property type="match status" value="1"/>
</dbReference>
<dbReference type="EMBL" id="BLXT01005793">
    <property type="protein sequence ID" value="GFO26128.1"/>
    <property type="molecule type" value="Genomic_DNA"/>
</dbReference>
<evidence type="ECO:0000259" key="15">
    <source>
        <dbReference type="Pfam" id="PF17039"/>
    </source>
</evidence>
<dbReference type="AlphaFoldDB" id="A0AAV4C567"/>
<comment type="similarity">
    <text evidence="3 12">Belongs to the glycosyltransferase 10 family.</text>
</comment>
<evidence type="ECO:0000256" key="3">
    <source>
        <dbReference type="ARBA" id="ARBA00008919"/>
    </source>
</evidence>
<dbReference type="GO" id="GO:0000139">
    <property type="term" value="C:Golgi membrane"/>
    <property type="evidence" value="ECO:0007669"/>
    <property type="project" value="UniProtKB-SubCell"/>
</dbReference>
<evidence type="ECO:0000256" key="6">
    <source>
        <dbReference type="ARBA" id="ARBA00022692"/>
    </source>
</evidence>
<evidence type="ECO:0000313" key="16">
    <source>
        <dbReference type="EMBL" id="GFO26128.1"/>
    </source>
</evidence>
<evidence type="ECO:0000256" key="10">
    <source>
        <dbReference type="ARBA" id="ARBA00023136"/>
    </source>
</evidence>
<evidence type="ECO:0000256" key="2">
    <source>
        <dbReference type="ARBA" id="ARBA00004922"/>
    </source>
</evidence>